<reference evidence="1 2" key="1">
    <citation type="submission" date="2007-01" db="EMBL/GenBank/DDBJ databases">
        <title>Complete sequence of Psychromonas ingrahamii 37.</title>
        <authorList>
            <consortium name="US DOE Joint Genome Institute"/>
            <person name="Copeland A."/>
            <person name="Lucas S."/>
            <person name="Lapidus A."/>
            <person name="Barry K."/>
            <person name="Detter J.C."/>
            <person name="Glavina del Rio T."/>
            <person name="Hammon N."/>
            <person name="Israni S."/>
            <person name="Dalin E."/>
            <person name="Tice H."/>
            <person name="Pitluck S."/>
            <person name="Thompson L.S."/>
            <person name="Brettin T."/>
            <person name="Bruce D."/>
            <person name="Han C."/>
            <person name="Tapia R."/>
            <person name="Schmutz J."/>
            <person name="Larimer F."/>
            <person name="Land M."/>
            <person name="Hauser L."/>
            <person name="Kyrpides N."/>
            <person name="Ivanova N."/>
            <person name="Staley J."/>
            <person name="Richardson P."/>
        </authorList>
    </citation>
    <scope>NUCLEOTIDE SEQUENCE [LARGE SCALE GENOMIC DNA]</scope>
    <source>
        <strain evidence="1 2">37</strain>
    </source>
</reference>
<name>A1SX37_PSYIN</name>
<organism evidence="1 2">
    <name type="scientific">Psychromonas ingrahamii (strain DSM 17664 / CCUG 51855 / 37)</name>
    <dbReference type="NCBI Taxonomy" id="357804"/>
    <lineage>
        <taxon>Bacteria</taxon>
        <taxon>Pseudomonadati</taxon>
        <taxon>Pseudomonadota</taxon>
        <taxon>Gammaproteobacteria</taxon>
        <taxon>Alteromonadales</taxon>
        <taxon>Psychromonadaceae</taxon>
        <taxon>Psychromonas</taxon>
    </lineage>
</organism>
<sequence length="95" mass="11067">MNTLVETRLQQHNPLVHCELMQVASHVQRFNGECIINTLMMDGYDYPFKYGRKNKCRNLKGKQVDLSYYPSIEVIADFEMNIMKVVQIKVIAAKD</sequence>
<accession>A1SX37</accession>
<dbReference type="AlphaFoldDB" id="A1SX37"/>
<proteinExistence type="predicted"/>
<dbReference type="Proteomes" id="UP000000639">
    <property type="component" value="Chromosome"/>
</dbReference>
<gene>
    <name evidence="1" type="ordered locus">Ping_2311</name>
</gene>
<evidence type="ECO:0000313" key="1">
    <source>
        <dbReference type="EMBL" id="ABM04052.1"/>
    </source>
</evidence>
<dbReference type="eggNOG" id="ENOG5032S1T">
    <property type="taxonomic scope" value="Bacteria"/>
</dbReference>
<protein>
    <submittedName>
        <fullName evidence="1">Uncharacterized protein</fullName>
    </submittedName>
</protein>
<dbReference type="RefSeq" id="WP_011770612.1">
    <property type="nucleotide sequence ID" value="NC_008709.1"/>
</dbReference>
<dbReference type="HOGENOM" id="CLU_2422016_0_0_6"/>
<dbReference type="OrthoDB" id="5822620at2"/>
<keyword evidence="2" id="KW-1185">Reference proteome</keyword>
<dbReference type="EMBL" id="CP000510">
    <property type="protein sequence ID" value="ABM04052.1"/>
    <property type="molecule type" value="Genomic_DNA"/>
</dbReference>
<evidence type="ECO:0000313" key="2">
    <source>
        <dbReference type="Proteomes" id="UP000000639"/>
    </source>
</evidence>
<dbReference type="KEGG" id="pin:Ping_2311"/>